<dbReference type="GO" id="GO:0005891">
    <property type="term" value="C:voltage-gated calcium channel complex"/>
    <property type="evidence" value="ECO:0007669"/>
    <property type="project" value="InterPro"/>
</dbReference>
<keyword evidence="7 17" id="KW-0479">Metal-binding</keyword>
<keyword evidence="13 20" id="KW-0472">Membrane</keyword>
<keyword evidence="9 17" id="KW-0106">Calcium</keyword>
<feature type="transmembrane region" description="Helical" evidence="20">
    <location>
        <begin position="183"/>
        <end position="204"/>
    </location>
</feature>
<evidence type="ECO:0000256" key="19">
    <source>
        <dbReference type="SAM" id="MobiDB-lite"/>
    </source>
</evidence>
<feature type="transmembrane region" description="Helical" evidence="20">
    <location>
        <begin position="150"/>
        <end position="171"/>
    </location>
</feature>
<protein>
    <recommendedName>
        <fullName evidence="18">Voltage-dependent L-type calcium channel subunit alpha</fullName>
    </recommendedName>
</protein>
<keyword evidence="14" id="KW-1015">Disulfide bond</keyword>
<dbReference type="InterPro" id="IPR005821">
    <property type="entry name" value="Ion_trans_dom"/>
</dbReference>
<evidence type="ECO:0000313" key="22">
    <source>
        <dbReference type="Ensembl" id="ENSCVAP00000018903.1"/>
    </source>
</evidence>
<keyword evidence="16" id="KW-0407">Ion channel</keyword>
<keyword evidence="23" id="KW-1185">Reference proteome</keyword>
<keyword evidence="8" id="KW-0677">Repeat</keyword>
<dbReference type="InterPro" id="IPR014873">
    <property type="entry name" value="VDCC_a1su_IQ"/>
</dbReference>
<dbReference type="SUPFAM" id="SSF81324">
    <property type="entry name" value="Voltage-gated potassium channels"/>
    <property type="match status" value="3"/>
</dbReference>
<evidence type="ECO:0000259" key="21">
    <source>
        <dbReference type="PROSITE" id="PS50222"/>
    </source>
</evidence>
<name>A0A3Q2DIA1_CYPVA</name>
<dbReference type="GO" id="GO:0005509">
    <property type="term" value="F:calcium ion binding"/>
    <property type="evidence" value="ECO:0007669"/>
    <property type="project" value="InterPro"/>
</dbReference>
<dbReference type="FunFam" id="1.20.120.350:FF:000006">
    <property type="entry name" value="Voltage-dependent L-type calcium channel subunit alpha"/>
    <property type="match status" value="1"/>
</dbReference>
<dbReference type="PRINTS" id="PR01634">
    <property type="entry name" value="LVDCCALPHA1S"/>
</dbReference>
<keyword evidence="10 18" id="KW-0851">Voltage-gated channel</keyword>
<feature type="transmembrane region" description="Helical" evidence="20">
    <location>
        <begin position="828"/>
        <end position="850"/>
    </location>
</feature>
<dbReference type="GeneTree" id="ENSGT00940000158289"/>
<comment type="similarity">
    <text evidence="18">Belongs to the calcium channel alpha-1 subunit (TC 1.A.1.11) family.</text>
</comment>
<dbReference type="FunFam" id="1.10.287.70:FF:000021">
    <property type="entry name" value="Voltage-dependent L-type calcium channel subunit alpha"/>
    <property type="match status" value="1"/>
</dbReference>
<dbReference type="Gene3D" id="1.20.120.350">
    <property type="entry name" value="Voltage-gated potassium channels. Chain C"/>
    <property type="match status" value="3"/>
</dbReference>
<keyword evidence="15" id="KW-0325">Glycoprotein</keyword>
<dbReference type="InterPro" id="IPR005446">
    <property type="entry name" value="VDCC_L_a1su"/>
</dbReference>
<evidence type="ECO:0000256" key="20">
    <source>
        <dbReference type="SAM" id="Phobius"/>
    </source>
</evidence>
<dbReference type="InterPro" id="IPR002077">
    <property type="entry name" value="VDCCAlpha1"/>
</dbReference>
<comment type="subcellular location">
    <subcellularLocation>
        <location evidence="1 18">Membrane</location>
        <topology evidence="1 18">Multi-pass membrane protein</topology>
    </subcellularLocation>
</comment>
<feature type="binding site" evidence="17">
    <location>
        <position position="731"/>
    </location>
    <ligand>
        <name>Ca(2+)</name>
        <dbReference type="ChEBI" id="CHEBI:29108"/>
    </ligand>
</feature>
<feature type="transmembrane region" description="Helical" evidence="20">
    <location>
        <begin position="760"/>
        <end position="785"/>
    </location>
</feature>
<dbReference type="GO" id="GO:0042383">
    <property type="term" value="C:sarcolemma"/>
    <property type="evidence" value="ECO:0007669"/>
    <property type="project" value="UniProtKB-ARBA"/>
</dbReference>
<keyword evidence="4 18" id="KW-0109">Calcium transport</keyword>
<dbReference type="FunFam" id="1.10.287.70:FF:000007">
    <property type="entry name" value="Voltage-dependent L-type calcium channel subunit alpha"/>
    <property type="match status" value="1"/>
</dbReference>
<proteinExistence type="inferred from homology"/>
<evidence type="ECO:0000256" key="4">
    <source>
        <dbReference type="ARBA" id="ARBA00022568"/>
    </source>
</evidence>
<feature type="transmembrane region" description="Helical" evidence="20">
    <location>
        <begin position="634"/>
        <end position="667"/>
    </location>
</feature>
<dbReference type="Proteomes" id="UP000265020">
    <property type="component" value="Unassembled WGS sequence"/>
</dbReference>
<dbReference type="Pfam" id="PF00520">
    <property type="entry name" value="Ion_trans"/>
    <property type="match status" value="4"/>
</dbReference>
<evidence type="ECO:0000256" key="14">
    <source>
        <dbReference type="ARBA" id="ARBA00023157"/>
    </source>
</evidence>
<feature type="compositionally biased region" description="Polar residues" evidence="19">
    <location>
        <begin position="1311"/>
        <end position="1336"/>
    </location>
</feature>
<feature type="compositionally biased region" description="Acidic residues" evidence="19">
    <location>
        <begin position="459"/>
        <end position="468"/>
    </location>
</feature>
<dbReference type="PROSITE" id="PS50222">
    <property type="entry name" value="EF_HAND_2"/>
    <property type="match status" value="1"/>
</dbReference>
<feature type="binding site" evidence="17">
    <location>
        <position position="11"/>
    </location>
    <ligand>
        <name>Ca(2+)</name>
        <dbReference type="ChEBI" id="CHEBI:29108"/>
    </ligand>
</feature>
<dbReference type="Ensembl" id="ENSCVAT00000032915.1">
    <property type="protein sequence ID" value="ENSCVAP00000018903.1"/>
    <property type="gene ID" value="ENSCVAG00000022296.1"/>
</dbReference>
<feature type="region of interest" description="Disordered" evidence="19">
    <location>
        <begin position="450"/>
        <end position="476"/>
    </location>
</feature>
<evidence type="ECO:0000256" key="15">
    <source>
        <dbReference type="ARBA" id="ARBA00023180"/>
    </source>
</evidence>
<evidence type="ECO:0000256" key="13">
    <source>
        <dbReference type="ARBA" id="ARBA00023136"/>
    </source>
</evidence>
<dbReference type="FunFam" id="1.10.238.10:FF:000063">
    <property type="entry name" value="Voltage-dependent N-type calcium channel subunit alpha"/>
    <property type="match status" value="1"/>
</dbReference>
<dbReference type="SMART" id="SM01062">
    <property type="entry name" value="Ca_chan_IQ"/>
    <property type="match status" value="1"/>
</dbReference>
<dbReference type="Gene3D" id="6.10.250.2500">
    <property type="match status" value="1"/>
</dbReference>
<dbReference type="InterPro" id="IPR031649">
    <property type="entry name" value="GPHH_dom"/>
</dbReference>
<evidence type="ECO:0000256" key="11">
    <source>
        <dbReference type="ARBA" id="ARBA00022989"/>
    </source>
</evidence>
<feature type="compositionally biased region" description="Basic and acidic residues" evidence="19">
    <location>
        <begin position="391"/>
        <end position="413"/>
    </location>
</feature>
<dbReference type="InterPro" id="IPR050599">
    <property type="entry name" value="VDCC_alpha-1_subunit"/>
</dbReference>
<feature type="compositionally biased region" description="Polar residues" evidence="19">
    <location>
        <begin position="1347"/>
        <end position="1359"/>
    </location>
</feature>
<reference evidence="22" key="1">
    <citation type="submission" date="2025-08" db="UniProtKB">
        <authorList>
            <consortium name="Ensembl"/>
        </authorList>
    </citation>
    <scope>IDENTIFICATION</scope>
</reference>
<dbReference type="Gene3D" id="1.10.287.70">
    <property type="match status" value="4"/>
</dbReference>
<dbReference type="PRINTS" id="PR01630">
    <property type="entry name" value="LVDCCALPHA1"/>
</dbReference>
<keyword evidence="12" id="KW-0406">Ion transport</keyword>
<dbReference type="GO" id="GO:0008331">
    <property type="term" value="F:high voltage-gated calcium channel activity"/>
    <property type="evidence" value="ECO:0007669"/>
    <property type="project" value="TreeGrafter"/>
</dbReference>
<evidence type="ECO:0000256" key="8">
    <source>
        <dbReference type="ARBA" id="ARBA00022737"/>
    </source>
</evidence>
<evidence type="ECO:0000256" key="18">
    <source>
        <dbReference type="RuleBase" id="RU003808"/>
    </source>
</evidence>
<feature type="transmembrane region" description="Helical" evidence="20">
    <location>
        <begin position="216"/>
        <end position="241"/>
    </location>
</feature>
<dbReference type="OMA" id="NFADHRP"/>
<evidence type="ECO:0000256" key="3">
    <source>
        <dbReference type="ARBA" id="ARBA00022553"/>
    </source>
</evidence>
<evidence type="ECO:0000256" key="12">
    <source>
        <dbReference type="ARBA" id="ARBA00023065"/>
    </source>
</evidence>
<dbReference type="FunFam" id="1.20.120.350:FF:000040">
    <property type="entry name" value="Voltage-dependent L-type calcium channel subunit alpha"/>
    <property type="match status" value="1"/>
</dbReference>
<feature type="domain" description="EF-hand" evidence="21">
    <location>
        <begin position="1094"/>
        <end position="1129"/>
    </location>
</feature>
<dbReference type="InterPro" id="IPR005450">
    <property type="entry name" value="VDCC_L_a1ssu"/>
</dbReference>
<evidence type="ECO:0000256" key="2">
    <source>
        <dbReference type="ARBA" id="ARBA00022448"/>
    </source>
</evidence>
<evidence type="ECO:0000256" key="7">
    <source>
        <dbReference type="ARBA" id="ARBA00022723"/>
    </source>
</evidence>
<dbReference type="Gene3D" id="6.10.250.2180">
    <property type="match status" value="1"/>
</dbReference>
<feature type="transmembrane region" description="Helical" evidence="20">
    <location>
        <begin position="276"/>
        <end position="298"/>
    </location>
</feature>
<evidence type="ECO:0000256" key="9">
    <source>
        <dbReference type="ARBA" id="ARBA00022837"/>
    </source>
</evidence>
<dbReference type="FunFam" id="1.20.120.350:FF:000001">
    <property type="entry name" value="Voltage-dependent L-type calcium channel subunit alpha"/>
    <property type="match status" value="1"/>
</dbReference>
<dbReference type="PANTHER" id="PTHR45628:SF9">
    <property type="entry name" value="VOLTAGE-DEPENDENT L-TYPE CALCIUM CHANNEL SUBUNIT ALPHA-1S"/>
    <property type="match status" value="1"/>
</dbReference>
<dbReference type="Pfam" id="PF08763">
    <property type="entry name" value="Ca_chan_IQ"/>
    <property type="match status" value="1"/>
</dbReference>
<feature type="region of interest" description="Disordered" evidence="19">
    <location>
        <begin position="388"/>
        <end position="413"/>
    </location>
</feature>
<dbReference type="Pfam" id="PF16905">
    <property type="entry name" value="GPHH"/>
    <property type="match status" value="1"/>
</dbReference>
<feature type="transmembrane region" description="Helical" evidence="20">
    <location>
        <begin position="964"/>
        <end position="986"/>
    </location>
</feature>
<keyword evidence="2" id="KW-0813">Transport</keyword>
<feature type="region of interest" description="Disordered" evidence="19">
    <location>
        <begin position="1296"/>
        <end position="1359"/>
    </location>
</feature>
<evidence type="ECO:0000256" key="16">
    <source>
        <dbReference type="ARBA" id="ARBA00023303"/>
    </source>
</evidence>
<dbReference type="GO" id="GO:0098703">
    <property type="term" value="P:calcium ion import across plasma membrane"/>
    <property type="evidence" value="ECO:0007669"/>
    <property type="project" value="TreeGrafter"/>
</dbReference>
<dbReference type="InterPro" id="IPR027359">
    <property type="entry name" value="Volt_channel_dom_sf"/>
</dbReference>
<feature type="transmembrane region" description="Helical" evidence="20">
    <location>
        <begin position="548"/>
        <end position="570"/>
    </location>
</feature>
<dbReference type="FunFam" id="1.10.287.70:FF:000009">
    <property type="entry name" value="Voltage-dependent L-type calcium channel subunit alpha"/>
    <property type="match status" value="1"/>
</dbReference>
<keyword evidence="3" id="KW-0597">Phosphoprotein</keyword>
<feature type="transmembrane region" description="Helical" evidence="20">
    <location>
        <begin position="870"/>
        <end position="889"/>
    </location>
</feature>
<evidence type="ECO:0000256" key="17">
    <source>
        <dbReference type="PIRSR" id="PIRSR602077-1"/>
    </source>
</evidence>
<accession>A0A3Q2DIA1</accession>
<feature type="transmembrane region" description="Helical" evidence="20">
    <location>
        <begin position="1054"/>
        <end position="1078"/>
    </location>
</feature>
<dbReference type="STRING" id="28743.ENSCVAP00000018903"/>
<dbReference type="PRINTS" id="PR00167">
    <property type="entry name" value="CACHANNEL"/>
</dbReference>
<feature type="transmembrane region" description="Helical" evidence="20">
    <location>
        <begin position="518"/>
        <end position="536"/>
    </location>
</feature>
<feature type="transmembrane region" description="Helical" evidence="20">
    <location>
        <begin position="30"/>
        <end position="52"/>
    </location>
</feature>
<comment type="function">
    <text evidence="18">Voltage-sensitive calcium channels (VSCC) mediate the entry of calcium ions into excitable cells and are also involved in a variety of calcium-dependent processes, including muscle contraction, hormone or neurotransmitter release, gene expression, cell motility, cell division and cell death.</text>
</comment>
<organism evidence="22 23">
    <name type="scientific">Cyprinodon variegatus</name>
    <name type="common">Sheepshead minnow</name>
    <dbReference type="NCBI Taxonomy" id="28743"/>
    <lineage>
        <taxon>Eukaryota</taxon>
        <taxon>Metazoa</taxon>
        <taxon>Chordata</taxon>
        <taxon>Craniata</taxon>
        <taxon>Vertebrata</taxon>
        <taxon>Euteleostomi</taxon>
        <taxon>Actinopterygii</taxon>
        <taxon>Neopterygii</taxon>
        <taxon>Teleostei</taxon>
        <taxon>Neoteleostei</taxon>
        <taxon>Acanthomorphata</taxon>
        <taxon>Ovalentaria</taxon>
        <taxon>Atherinomorphae</taxon>
        <taxon>Cyprinodontiformes</taxon>
        <taxon>Cyprinodontidae</taxon>
        <taxon>Cyprinodon</taxon>
    </lineage>
</organism>
<keyword evidence="6 20" id="KW-0812">Transmembrane</keyword>
<evidence type="ECO:0000256" key="1">
    <source>
        <dbReference type="ARBA" id="ARBA00004141"/>
    </source>
</evidence>
<evidence type="ECO:0000256" key="5">
    <source>
        <dbReference type="ARBA" id="ARBA00022673"/>
    </source>
</evidence>
<dbReference type="InterPro" id="IPR002048">
    <property type="entry name" value="EF_hand_dom"/>
</dbReference>
<reference evidence="22" key="2">
    <citation type="submission" date="2025-09" db="UniProtKB">
        <authorList>
            <consortium name="Ensembl"/>
        </authorList>
    </citation>
    <scope>IDENTIFICATION</scope>
</reference>
<evidence type="ECO:0000256" key="10">
    <source>
        <dbReference type="ARBA" id="ARBA00022882"/>
    </source>
</evidence>
<feature type="transmembrane region" description="Helical" evidence="20">
    <location>
        <begin position="590"/>
        <end position="613"/>
    </location>
</feature>
<evidence type="ECO:0000313" key="23">
    <source>
        <dbReference type="Proteomes" id="UP000265020"/>
    </source>
</evidence>
<evidence type="ECO:0000256" key="6">
    <source>
        <dbReference type="ARBA" id="ARBA00022692"/>
    </source>
</evidence>
<keyword evidence="11 20" id="KW-1133">Transmembrane helix</keyword>
<feature type="binding site" evidence="17">
    <location>
        <position position="331"/>
    </location>
    <ligand>
        <name>Ca(2+)</name>
        <dbReference type="ChEBI" id="CHEBI:29108"/>
    </ligand>
</feature>
<sequence length="1359" mass="155765">MLTVYQCITMEGWTKVLYWVNDAIGYEWPWLYFVPLILIGSFFVLNLVLGVLSGEFTKEREKARSRGEFQKLRERQQLDEDLHGYMEWITHAEVLDADREGKGELSNGDSDTDSLYDLEGKSRIIYYYRLARRWNRFFRMKCLIYVKTKSFYWGVMFLVFLNTLTIATEFHHQPDSLTALQDVASRVLLVLFVIEMFVKMYALGPRAYFMSLFNRFDFFVVLCGILEMIMLSAGAVAPLGFSVLRCIRLLRIFKVTKYWTSLSNLVASLLNSVRSIASLLLLLFLFIVIFSLLGMQVFGGKFNFDDHRARRSNFDNFPQALISVFQILTGEEWTNIMYNGIMAYGGPEIPGILVSIYFIVLFVCGNYILLNVFLAIAVDNLAEAESLTSAQKEKAEEKMRKKLSKMPEKTDEERERIAKKLAEQRAKIEGMPTTAKLKIDEFESNVNEVKDPFPPADFPGDDEEEEPEIPISPRPRPMADLQLKEEAVPLPEASSFFIFGPQNKFRKLCYKIINASSFTNLILLFILLSSISLAAEDPIDPKSYRNQILAYADIVFTTVFTIEIVLKMTVYGAFMHEGSFCRNSFNILDLIVVTVSLLSMGMESSAISVVKILRVLRVLRPLRAINRAKGLKHVVQCVFVAIKTIGNIVLVTMLLNFMFACIGVQLFKGKFYSCTDSTKVTAEECRGYYLKHVENSLQDTVLAKREWINSDFNFDNVLNGMLALFTVSTFEGWPKLLYRAIDSAEEDLGPVYNNRVDVSIFFIIYIILIAFFMMNIFVGFVIVTFQEQGEQEYKNCELDKNQRQCVQYALKARPLRCYIPKNPYQYRVWYIVTSCYFEYLMFFLIMLNTLCLGMQHCNQSNYVTKLSDTLNLIFTVLFTVEMILKLMAFKVRGYFGDPWNVFDFIIVIGSVVDVILSEIDVTENASVSITFFRLFRVMRLVKLLNRSEGIRNLLWTFIKSFQALPHVALLIVMLFFIYAVIGMQIFGKVALVDGTQINRNNNFQTFPQAVLMLFRCATGEAWQEVMMASMYGKKCDPKSDFLPGEENTCGSNFAVFYFLSFYCLCAFLILNLFVAVIMDNFDYLTRDWSLLGPHHLDEFKKIWAEYDPEATGRIKHLDVVTLLRRIQPPLGFGKFCPHRAACKRLVGMNMPLNSDGTVTFNATLFALVRTALKIKTEGNFEQANEELRAIIKQIWKRTSMKLLDQVIPPIGDDEVTVGKFYATFLLQDHFRKFMKRQEEYYGYRPTKKSAGLRSIEEEAAPEMHRAISGDLQNEEEMDGAMGEAAEETIYQRSHGLFGNRGESFPAEDGDAQNSQMTHQRPLQFSESESPPNSSALVASADFFPTTAPKSNTNNNAFAE</sequence>
<keyword evidence="5 18" id="KW-0107">Calcium channel</keyword>
<dbReference type="PANTHER" id="PTHR45628">
    <property type="entry name" value="VOLTAGE-DEPENDENT CALCIUM CHANNEL TYPE A SUBUNIT ALPHA-1"/>
    <property type="match status" value="1"/>
</dbReference>
<feature type="transmembrane region" description="Helical" evidence="20">
    <location>
        <begin position="352"/>
        <end position="378"/>
    </location>
</feature>